<reference evidence="1 2" key="1">
    <citation type="journal article" date="2019" name="Int. J. Syst. Evol. Microbiol.">
        <title>Lactobacillus salitolerans sp. nov., a novel lactic acid bacterium isolated from spent mushroom substrates.</title>
        <authorList>
            <person name="Tohno M."/>
            <person name="Tanizawa Y."/>
            <person name="Kojima Y."/>
            <person name="Sakamoto M."/>
            <person name="Nakamura Y."/>
            <person name="Ohkuma M."/>
            <person name="Kobayashi H."/>
        </authorList>
    </citation>
    <scope>NUCLEOTIDE SEQUENCE [LARGE SCALE GENOMIC DNA]</scope>
    <source>
        <strain evidence="1 2">YK43</strain>
    </source>
</reference>
<dbReference type="Proteomes" id="UP000286848">
    <property type="component" value="Unassembled WGS sequence"/>
</dbReference>
<comment type="caution">
    <text evidence="1">The sequence shown here is derived from an EMBL/GenBank/DDBJ whole genome shotgun (WGS) entry which is preliminary data.</text>
</comment>
<name>A0A401IV23_9LACO</name>
<keyword evidence="2" id="KW-1185">Reference proteome</keyword>
<organism evidence="1 2">
    <name type="scientific">Ligilactobacillus salitolerans</name>
    <dbReference type="NCBI Taxonomy" id="1808352"/>
    <lineage>
        <taxon>Bacteria</taxon>
        <taxon>Bacillati</taxon>
        <taxon>Bacillota</taxon>
        <taxon>Bacilli</taxon>
        <taxon>Lactobacillales</taxon>
        <taxon>Lactobacillaceae</taxon>
        <taxon>Ligilactobacillus</taxon>
    </lineage>
</organism>
<protein>
    <submittedName>
        <fullName evidence="1">Uncharacterized protein</fullName>
    </submittedName>
</protein>
<gene>
    <name evidence="1" type="ORF">LFYK43_18430</name>
</gene>
<proteinExistence type="predicted"/>
<evidence type="ECO:0000313" key="2">
    <source>
        <dbReference type="Proteomes" id="UP000286848"/>
    </source>
</evidence>
<accession>A0A401IV23</accession>
<evidence type="ECO:0000313" key="1">
    <source>
        <dbReference type="EMBL" id="GBG95384.1"/>
    </source>
</evidence>
<dbReference type="AlphaFoldDB" id="A0A401IV23"/>
<sequence length="65" mass="7143">MKVLYVNSSLGLTKIVLAVSKVSTHLTLRLAVFIFITKNETPGCVDLKLTENKEGGNFRCQQSTS</sequence>
<dbReference type="EMBL" id="BFFP01000033">
    <property type="protein sequence ID" value="GBG95384.1"/>
    <property type="molecule type" value="Genomic_DNA"/>
</dbReference>